<reference evidence="1 2" key="1">
    <citation type="journal article" date="2023" name="Plants (Basel)">
        <title>Bridging the Gap: Combining Genomics and Transcriptomics Approaches to Understand Stylosanthes scabra, an Orphan Legume from the Brazilian Caatinga.</title>
        <authorList>
            <person name="Ferreira-Neto J.R.C."/>
            <person name="da Silva M.D."/>
            <person name="Binneck E."/>
            <person name="de Melo N.F."/>
            <person name="da Silva R.H."/>
            <person name="de Melo A.L.T.M."/>
            <person name="Pandolfi V."/>
            <person name="Bustamante F.O."/>
            <person name="Brasileiro-Vidal A.C."/>
            <person name="Benko-Iseppon A.M."/>
        </authorList>
    </citation>
    <scope>NUCLEOTIDE SEQUENCE [LARGE SCALE GENOMIC DNA]</scope>
    <source>
        <tissue evidence="1">Leaves</tissue>
    </source>
</reference>
<proteinExistence type="predicted"/>
<dbReference type="EMBL" id="JASCZI010030746">
    <property type="protein sequence ID" value="MED6124617.1"/>
    <property type="molecule type" value="Genomic_DNA"/>
</dbReference>
<organism evidence="1 2">
    <name type="scientific">Stylosanthes scabra</name>
    <dbReference type="NCBI Taxonomy" id="79078"/>
    <lineage>
        <taxon>Eukaryota</taxon>
        <taxon>Viridiplantae</taxon>
        <taxon>Streptophyta</taxon>
        <taxon>Embryophyta</taxon>
        <taxon>Tracheophyta</taxon>
        <taxon>Spermatophyta</taxon>
        <taxon>Magnoliopsida</taxon>
        <taxon>eudicotyledons</taxon>
        <taxon>Gunneridae</taxon>
        <taxon>Pentapetalae</taxon>
        <taxon>rosids</taxon>
        <taxon>fabids</taxon>
        <taxon>Fabales</taxon>
        <taxon>Fabaceae</taxon>
        <taxon>Papilionoideae</taxon>
        <taxon>50 kb inversion clade</taxon>
        <taxon>dalbergioids sensu lato</taxon>
        <taxon>Dalbergieae</taxon>
        <taxon>Pterocarpus clade</taxon>
        <taxon>Stylosanthes</taxon>
    </lineage>
</organism>
<gene>
    <name evidence="1" type="ORF">PIB30_060600</name>
</gene>
<name>A0ABU6RKT3_9FABA</name>
<comment type="caution">
    <text evidence="1">The sequence shown here is derived from an EMBL/GenBank/DDBJ whole genome shotgun (WGS) entry which is preliminary data.</text>
</comment>
<protein>
    <submittedName>
        <fullName evidence="1">Uncharacterized protein</fullName>
    </submittedName>
</protein>
<sequence>MAEVFKQTHTLKAKNEQFADKRMISPTTPTLPPSRLQSSELLQQWIPIMCGVRLYPSRITRTAYLALEVSSGPHSEPL</sequence>
<dbReference type="Proteomes" id="UP001341840">
    <property type="component" value="Unassembled WGS sequence"/>
</dbReference>
<evidence type="ECO:0000313" key="2">
    <source>
        <dbReference type="Proteomes" id="UP001341840"/>
    </source>
</evidence>
<accession>A0ABU6RKT3</accession>
<keyword evidence="2" id="KW-1185">Reference proteome</keyword>
<evidence type="ECO:0000313" key="1">
    <source>
        <dbReference type="EMBL" id="MED6124617.1"/>
    </source>
</evidence>